<dbReference type="AlphaFoldDB" id="A0A158JV67"/>
<dbReference type="Gene3D" id="3.30.750.24">
    <property type="entry name" value="STAS domain"/>
    <property type="match status" value="1"/>
</dbReference>
<sequence>MSSVNSAGLSAAGVAASPSAGRFQTAASLTHESAKAALEAGLSRIAAGATEVDCAPLRQFDSSALAVLLAWQRAASSRGGALAVVNLPTGLASLAQAYGVDTLLTFRH</sequence>
<dbReference type="Pfam" id="PF13466">
    <property type="entry name" value="STAS_2"/>
    <property type="match status" value="1"/>
</dbReference>
<protein>
    <submittedName>
        <fullName evidence="2">Anti-anti-sigma regulatory factor</fullName>
    </submittedName>
</protein>
<comment type="caution">
    <text evidence="2">The sequence shown here is derived from an EMBL/GenBank/DDBJ whole genome shotgun (WGS) entry which is preliminary data.</text>
</comment>
<keyword evidence="3" id="KW-1185">Reference proteome</keyword>
<evidence type="ECO:0000313" key="3">
    <source>
        <dbReference type="Proteomes" id="UP000054717"/>
    </source>
</evidence>
<accession>A0A158JV67</accession>
<dbReference type="InterPro" id="IPR058548">
    <property type="entry name" value="MlaB-like_STAS"/>
</dbReference>
<dbReference type="InterPro" id="IPR036513">
    <property type="entry name" value="STAS_dom_sf"/>
</dbReference>
<dbReference type="EMBL" id="FCNZ02000021">
    <property type="protein sequence ID" value="SAL72708.1"/>
    <property type="molecule type" value="Genomic_DNA"/>
</dbReference>
<evidence type="ECO:0000259" key="1">
    <source>
        <dbReference type="Pfam" id="PF13466"/>
    </source>
</evidence>
<organism evidence="2 3">
    <name type="scientific">Caballeronia telluris</name>
    <dbReference type="NCBI Taxonomy" id="326475"/>
    <lineage>
        <taxon>Bacteria</taxon>
        <taxon>Pseudomonadati</taxon>
        <taxon>Pseudomonadota</taxon>
        <taxon>Betaproteobacteria</taxon>
        <taxon>Burkholderiales</taxon>
        <taxon>Burkholderiaceae</taxon>
        <taxon>Caballeronia</taxon>
    </lineage>
</organism>
<reference evidence="2" key="1">
    <citation type="submission" date="2016-01" db="EMBL/GenBank/DDBJ databases">
        <authorList>
            <person name="Peeters Charlotte."/>
        </authorList>
    </citation>
    <scope>NUCLEOTIDE SEQUENCE</scope>
    <source>
        <strain evidence="2">LMG 22936</strain>
    </source>
</reference>
<feature type="domain" description="MlaB-like STAS" evidence="1">
    <location>
        <begin position="28"/>
        <end position="101"/>
    </location>
</feature>
<gene>
    <name evidence="2" type="ORF">AWB66_04715</name>
</gene>
<dbReference type="Proteomes" id="UP000054717">
    <property type="component" value="Unassembled WGS sequence"/>
</dbReference>
<evidence type="ECO:0000313" key="2">
    <source>
        <dbReference type="EMBL" id="SAL72708.1"/>
    </source>
</evidence>
<proteinExistence type="predicted"/>
<dbReference type="CDD" id="cd07043">
    <property type="entry name" value="STAS_anti-anti-sigma_factors"/>
    <property type="match status" value="1"/>
</dbReference>
<dbReference type="SUPFAM" id="SSF52091">
    <property type="entry name" value="SpoIIaa-like"/>
    <property type="match status" value="1"/>
</dbReference>
<name>A0A158JV67_9BURK</name>
<dbReference type="STRING" id="326475.AWB66_04715"/>